<dbReference type="InterPro" id="IPR015942">
    <property type="entry name" value="Asp/Glu/hydantoin_racemase"/>
</dbReference>
<dbReference type="InterPro" id="IPR053714">
    <property type="entry name" value="Iso_Racemase_Enz_sf"/>
</dbReference>
<dbReference type="RefSeq" id="WP_114511479.1">
    <property type="nucleotide sequence ID" value="NZ_QPMK01000010.1"/>
</dbReference>
<keyword evidence="3" id="KW-1185">Reference proteome</keyword>
<dbReference type="Gene3D" id="3.40.50.12500">
    <property type="match status" value="1"/>
</dbReference>
<dbReference type="PANTHER" id="PTHR28047:SF5">
    <property type="entry name" value="PROTEIN DCG1"/>
    <property type="match status" value="1"/>
</dbReference>
<comment type="caution">
    <text evidence="2">The sequence shown here is derived from an EMBL/GenBank/DDBJ whole genome shotgun (WGS) entry which is preliminary data.</text>
</comment>
<dbReference type="EMBL" id="QPMK01000010">
    <property type="protein sequence ID" value="RDD65667.1"/>
    <property type="molecule type" value="Genomic_DNA"/>
</dbReference>
<evidence type="ECO:0000256" key="1">
    <source>
        <dbReference type="ARBA" id="ARBA00038414"/>
    </source>
</evidence>
<dbReference type="OrthoDB" id="9791723at2"/>
<evidence type="ECO:0000313" key="2">
    <source>
        <dbReference type="EMBL" id="RDD65667.1"/>
    </source>
</evidence>
<proteinExistence type="inferred from homology"/>
<organism evidence="2 3">
    <name type="scientific">Thalassococcus profundi</name>
    <dbReference type="NCBI Taxonomy" id="2282382"/>
    <lineage>
        <taxon>Bacteria</taxon>
        <taxon>Pseudomonadati</taxon>
        <taxon>Pseudomonadota</taxon>
        <taxon>Alphaproteobacteria</taxon>
        <taxon>Rhodobacterales</taxon>
        <taxon>Roseobacteraceae</taxon>
        <taxon>Thalassococcus</taxon>
    </lineage>
</organism>
<dbReference type="Proteomes" id="UP000253977">
    <property type="component" value="Unassembled WGS sequence"/>
</dbReference>
<name>A0A369TNH8_9RHOB</name>
<gene>
    <name evidence="2" type="ORF">DU478_13400</name>
</gene>
<reference evidence="2 3" key="1">
    <citation type="submission" date="2018-07" db="EMBL/GenBank/DDBJ databases">
        <title>Thalassococcus profundi sp. nov., a marine bacterium isolated from deep seawater of Okinawa Trough.</title>
        <authorList>
            <person name="Yu M."/>
        </authorList>
    </citation>
    <scope>NUCLEOTIDE SEQUENCE [LARGE SCALE GENOMIC DNA]</scope>
    <source>
        <strain evidence="2 3">WRAS1</strain>
    </source>
</reference>
<dbReference type="Pfam" id="PF01177">
    <property type="entry name" value="Asp_Glu_race"/>
    <property type="match status" value="1"/>
</dbReference>
<evidence type="ECO:0000313" key="3">
    <source>
        <dbReference type="Proteomes" id="UP000253977"/>
    </source>
</evidence>
<sequence length="224" mass="22236">MKIVYINPNATRAMTDGIVATARAALPGAEITGMTNADGPAAIEGAADGDAAVPGMLTRLEAAQAAGADAVVIACFDDTGLAEAQARAACPVLGIGQASFVMAALLGMRFSVVTSLPVSIPVIEENISRQGFAQNCASIRASGLPVLTIDAGAPETLDRIAATIDATAGEDGAACAVLGCAGMAPLKPALEARTRVPLIDGVAASALLARAAVEAKRGVGMRAP</sequence>
<protein>
    <submittedName>
        <fullName evidence="2">HyuE hydantoin racemase</fullName>
    </submittedName>
</protein>
<accession>A0A369TNH8</accession>
<dbReference type="InterPro" id="IPR052186">
    <property type="entry name" value="Hydantoin_racemase-like"/>
</dbReference>
<dbReference type="PANTHER" id="PTHR28047">
    <property type="entry name" value="PROTEIN DCG1"/>
    <property type="match status" value="1"/>
</dbReference>
<dbReference type="AlphaFoldDB" id="A0A369TNH8"/>
<dbReference type="GO" id="GO:0047661">
    <property type="term" value="F:amino-acid racemase activity"/>
    <property type="evidence" value="ECO:0007669"/>
    <property type="project" value="InterPro"/>
</dbReference>
<comment type="similarity">
    <text evidence="1">Belongs to the HyuE racemase family.</text>
</comment>